<feature type="transmembrane region" description="Helical" evidence="1">
    <location>
        <begin position="112"/>
        <end position="134"/>
    </location>
</feature>
<dbReference type="InterPro" id="IPR006860">
    <property type="entry name" value="FecR"/>
</dbReference>
<name>A0A328NYB5_9GAMM</name>
<evidence type="ECO:0000313" key="4">
    <source>
        <dbReference type="EMBL" id="RAO75140.1"/>
    </source>
</evidence>
<evidence type="ECO:0008006" key="6">
    <source>
        <dbReference type="Google" id="ProtNLM"/>
    </source>
</evidence>
<dbReference type="Pfam" id="PF16220">
    <property type="entry name" value="DUF4880"/>
    <property type="match status" value="1"/>
</dbReference>
<dbReference type="AlphaFoldDB" id="A0A328NYB5"/>
<evidence type="ECO:0000259" key="3">
    <source>
        <dbReference type="Pfam" id="PF16220"/>
    </source>
</evidence>
<dbReference type="GO" id="GO:0016989">
    <property type="term" value="F:sigma factor antagonist activity"/>
    <property type="evidence" value="ECO:0007669"/>
    <property type="project" value="TreeGrafter"/>
</dbReference>
<comment type="caution">
    <text evidence="4">The sequence shown here is derived from an EMBL/GenBank/DDBJ whole genome shotgun (WGS) entry which is preliminary data.</text>
</comment>
<gene>
    <name evidence="4" type="ORF">CA260_13620</name>
</gene>
<accession>A0A328NYB5</accession>
<dbReference type="OrthoDB" id="9771237at2"/>
<dbReference type="PIRSF" id="PIRSF018266">
    <property type="entry name" value="FecR"/>
    <property type="match status" value="1"/>
</dbReference>
<keyword evidence="1" id="KW-1133">Transmembrane helix</keyword>
<keyword evidence="1" id="KW-0812">Transmembrane</keyword>
<proteinExistence type="predicted"/>
<dbReference type="InterPro" id="IPR012373">
    <property type="entry name" value="Ferrdict_sens_TM"/>
</dbReference>
<feature type="domain" description="FecR protein" evidence="2">
    <location>
        <begin position="142"/>
        <end position="234"/>
    </location>
</feature>
<dbReference type="PANTHER" id="PTHR30273">
    <property type="entry name" value="PERIPLASMIC SIGNAL SENSOR AND SIGMA FACTOR ACTIVATOR FECR-RELATED"/>
    <property type="match status" value="1"/>
</dbReference>
<sequence>MNRRLSRIARRVCLCLVQGHRNSMTVPSPNAEIRATAQRWFARLLAHDCSQSERAAFARWRAADPAHDAAYRQIGDIWERSARLREDPAIAMALAEARRPVKRHRPAWSVKWLSLAAAAAAVVVLAATASWKFWPAEAPAIRYATALGQQRTIALEDGSQVVLDTDTELTVRFNRRARDLVLARGRADFTVHHDAKWPFVVRTAQGSVTATGTRFQVRVQDGTSTVALLQGRVKVATKDDAQLAALAPDQSITLDAAGRLGELRAIPDAELGNLRGWTQGNLVIKGWPLSTVLAEMNRYSRTKLRLGDPSLGSTSISGVFKAGDQQSFAMALEYGWPIHADQRPAASEIVLTRR</sequence>
<dbReference type="Pfam" id="PF04773">
    <property type="entry name" value="FecR"/>
    <property type="match status" value="1"/>
</dbReference>
<dbReference type="InterPro" id="IPR032623">
    <property type="entry name" value="FecR_N"/>
</dbReference>
<dbReference type="EMBL" id="NFZS01000004">
    <property type="protein sequence ID" value="RAO75140.1"/>
    <property type="molecule type" value="Genomic_DNA"/>
</dbReference>
<keyword evidence="5" id="KW-1185">Reference proteome</keyword>
<protein>
    <recommendedName>
        <fullName evidence="6">Iron dicitrate transport regulator FecR</fullName>
    </recommendedName>
</protein>
<dbReference type="PANTHER" id="PTHR30273:SF2">
    <property type="entry name" value="PROTEIN FECR"/>
    <property type="match status" value="1"/>
</dbReference>
<evidence type="ECO:0000313" key="5">
    <source>
        <dbReference type="Proteomes" id="UP000248926"/>
    </source>
</evidence>
<reference evidence="4 5" key="1">
    <citation type="journal article" date="2018" name="Genet. Mol. Biol.">
        <title>The genome sequence of Dyella jiangningensis FCAV SCS01 from a lignocellulose-decomposing microbial consortium metagenome reveals potential for biotechnological applications.</title>
        <authorList>
            <person name="Desiderato J.G."/>
            <person name="Alvarenga D.O."/>
            <person name="Constancio M.T.L."/>
            <person name="Alves L.M.C."/>
            <person name="Varani A.M."/>
        </authorList>
    </citation>
    <scope>NUCLEOTIDE SEQUENCE [LARGE SCALE GENOMIC DNA]</scope>
    <source>
        <strain evidence="4 5">FCAV SCS01</strain>
    </source>
</reference>
<organism evidence="4 5">
    <name type="scientific">Dyella jiangningensis</name>
    <dbReference type="NCBI Taxonomy" id="1379159"/>
    <lineage>
        <taxon>Bacteria</taxon>
        <taxon>Pseudomonadati</taxon>
        <taxon>Pseudomonadota</taxon>
        <taxon>Gammaproteobacteria</taxon>
        <taxon>Lysobacterales</taxon>
        <taxon>Rhodanobacteraceae</taxon>
        <taxon>Dyella</taxon>
    </lineage>
</organism>
<dbReference type="Proteomes" id="UP000248926">
    <property type="component" value="Unassembled WGS sequence"/>
</dbReference>
<evidence type="ECO:0000259" key="2">
    <source>
        <dbReference type="Pfam" id="PF04773"/>
    </source>
</evidence>
<keyword evidence="1" id="KW-0472">Membrane</keyword>
<feature type="domain" description="FecR N-terminal" evidence="3">
    <location>
        <begin position="37"/>
        <end position="74"/>
    </location>
</feature>
<dbReference type="Gene3D" id="2.60.120.1440">
    <property type="match status" value="1"/>
</dbReference>
<evidence type="ECO:0000256" key="1">
    <source>
        <dbReference type="SAM" id="Phobius"/>
    </source>
</evidence>